<evidence type="ECO:0000256" key="12">
    <source>
        <dbReference type="ARBA" id="ARBA00023211"/>
    </source>
</evidence>
<feature type="region of interest" description="Disordered" evidence="16">
    <location>
        <begin position="154"/>
        <end position="209"/>
    </location>
</feature>
<dbReference type="EMBL" id="JAAHCF010000829">
    <property type="protein sequence ID" value="KAK8141833.1"/>
    <property type="molecule type" value="Genomic_DNA"/>
</dbReference>
<feature type="region of interest" description="Disordered" evidence="16">
    <location>
        <begin position="1"/>
        <end position="111"/>
    </location>
</feature>
<comment type="caution">
    <text evidence="18">The sequence shown here is derived from an EMBL/GenBank/DDBJ whole genome shotgun (WGS) entry which is preliminary data.</text>
</comment>
<sequence>MASPEMFLSSPLRPRRRIATSPLVISSSPDLPPLQDLGSRPPKPPIFKSTTPTTPIHQRSRAGFTSAPEPKPEAVNLSPTPETSVHDSHYRSPNKSKSHQSLASHAMPQKCATLGAARQPLLLSSSPAGSQAVVSESKYFQNPICEPFQDKEFASAGESVSRDTSLNLQQAPARRLDWTPPKQQSLNVSQPNSVSPTATELVSEENGKGDTLSKVLEAFKCDDTPASTIATRSDEDGSIFRKRKLIDAVSTRSGQGPSVAPESAIVKKKAASKKKPRTITGLATAAYKLASQPDPGPEEENQTRPSITEAQVATTTSTNAPAKKTRKRTSKAPKKTRKKDSPPKPILLSPSAALRQVANQDFLFGTSSQLAQEQSPGFLRDLARAMKHSNEIDHVSLSTPINSDAIEPPEARRSLWDAAARDEAGDVFDLGIQELAQKSQDLPSLEAQADPFGYVKEASPPGEDSFLSLSDALKPQEVLDEKNQTPEPPRRESCSQDAGPMPPVPTSANLPPRPKFELYTDAQLASAVSSYGFKNVRQRVARIALLDKCWQGRNQNGAVSGARSASTLAGQSTRSSVKSGRAKSPVKTPARPESSLVSASQPQEPPPSAQQPISPPKRPRGRPRKSPAPAPSLMESASLCAAALLHPGSTTLAPSTPKRRKAKSSKLVVEIPDSESDADGLDSLSASPSSVPDEMPSPSQGVDLSLSMDQDAELSIAVTTSEKPASFEYITKSVTSAPRSRDVSQPSWHEKILLYDPIIIEDLTAWLNCGPLTRAGYDDESAPGDGYTTSIAAPTRLIFMNSQLHIVARRILPISTPSVAARRLITTTTSIATFSTSNLSIPAVSVHRTRQYSPRPHQQRRRFSGPTTSPDAAAAAEPRKPPKMAKDGEPAVPRPSASVVLLSPSNEILLLHRVKTSTSFASAHVFPGGNVDPFHDGDVPPEGNPDKHRDGPAYRLCAIRETFEESGILLAKKDGKLVQLPEKEREDARKQIHARKIKFGDWLASIGATADTESLIPYTRWVTPVTVPKRFTTQMYLYLLPLTRRDVPSKMVIPTPDGGIEHTAALFAEPQAWIKQANRGEVMLFPPQYFIIDTVGRHVGGGKPGALEEESKRFMQQRRRLLQFVKQVPTATTALGRAHPSSQVAWADKVISPLPLYMRESDGRAVLSLCYPGPELEGAEGARVGDFEHVVLAKFGKKGPTGVEVRLREEVLDEDAQPKEGRLEKL</sequence>
<feature type="compositionally biased region" description="Basic residues" evidence="16">
    <location>
        <begin position="266"/>
        <end position="277"/>
    </location>
</feature>
<feature type="region of interest" description="Disordered" evidence="16">
    <location>
        <begin position="551"/>
        <end position="635"/>
    </location>
</feature>
<evidence type="ECO:0000256" key="16">
    <source>
        <dbReference type="SAM" id="MobiDB-lite"/>
    </source>
</evidence>
<dbReference type="GO" id="GO:0046872">
    <property type="term" value="F:metal ion binding"/>
    <property type="evidence" value="ECO:0007669"/>
    <property type="project" value="UniProtKB-KW"/>
</dbReference>
<dbReference type="InterPro" id="IPR039121">
    <property type="entry name" value="NUDT19"/>
</dbReference>
<comment type="cofactor">
    <cofactor evidence="2">
        <name>Mg(2+)</name>
        <dbReference type="ChEBI" id="CHEBI:18420"/>
    </cofactor>
</comment>
<feature type="compositionally biased region" description="Polar residues" evidence="16">
    <location>
        <begin position="303"/>
        <end position="320"/>
    </location>
</feature>
<dbReference type="PANTHER" id="PTHR12318:SF0">
    <property type="entry name" value="ACYL-COENZYME A DIPHOSPHATASE NUDT19"/>
    <property type="match status" value="1"/>
</dbReference>
<keyword evidence="6" id="KW-0479">Metal-binding</keyword>
<dbReference type="CDD" id="cd18870">
    <property type="entry name" value="NUDIX_AcylCoAdiphos_Nudt19"/>
    <property type="match status" value="1"/>
</dbReference>
<dbReference type="InterPro" id="IPR018574">
    <property type="entry name" value="Structure-sp_endonuc_su_Slx4"/>
</dbReference>
<dbReference type="GO" id="GO:0005739">
    <property type="term" value="C:mitochondrion"/>
    <property type="evidence" value="ECO:0007669"/>
    <property type="project" value="TreeGrafter"/>
</dbReference>
<feature type="region of interest" description="Disordered" evidence="16">
    <location>
        <begin position="439"/>
        <end position="515"/>
    </location>
</feature>
<evidence type="ECO:0000256" key="7">
    <source>
        <dbReference type="ARBA" id="ARBA00022763"/>
    </source>
</evidence>
<evidence type="ECO:0000256" key="10">
    <source>
        <dbReference type="ARBA" id="ARBA00023172"/>
    </source>
</evidence>
<dbReference type="Proteomes" id="UP001397290">
    <property type="component" value="Unassembled WGS sequence"/>
</dbReference>
<dbReference type="Gene3D" id="3.90.79.10">
    <property type="entry name" value="Nucleoside Triphosphate Pyrophosphohydrolase"/>
    <property type="match status" value="1"/>
</dbReference>
<feature type="region of interest" description="Disordered" evidence="16">
    <location>
        <begin position="846"/>
        <end position="896"/>
    </location>
</feature>
<dbReference type="GO" id="GO:0006281">
    <property type="term" value="P:DNA repair"/>
    <property type="evidence" value="ECO:0007669"/>
    <property type="project" value="UniProtKB-UniRule"/>
</dbReference>
<feature type="compositionally biased region" description="Basic and acidic residues" evidence="16">
    <location>
        <begin position="877"/>
        <end position="889"/>
    </location>
</feature>
<dbReference type="GO" id="GO:0006310">
    <property type="term" value="P:DNA recombination"/>
    <property type="evidence" value="ECO:0007669"/>
    <property type="project" value="UniProtKB-UniRule"/>
</dbReference>
<comment type="subcellular location">
    <subcellularLocation>
        <location evidence="3 15">Nucleus</location>
    </subcellularLocation>
</comment>
<dbReference type="AlphaFoldDB" id="A0AAW0RI33"/>
<feature type="compositionally biased region" description="Pro residues" evidence="16">
    <location>
        <begin position="603"/>
        <end position="616"/>
    </location>
</feature>
<feature type="region of interest" description="Disordered" evidence="16">
    <location>
        <begin position="648"/>
        <end position="703"/>
    </location>
</feature>
<keyword evidence="11 15" id="KW-0234">DNA repair</keyword>
<keyword evidence="13 15" id="KW-0539">Nucleus</keyword>
<dbReference type="SUPFAM" id="SSF55811">
    <property type="entry name" value="Nudix"/>
    <property type="match status" value="1"/>
</dbReference>
<feature type="compositionally biased region" description="Polar residues" evidence="16">
    <location>
        <begin position="181"/>
        <end position="200"/>
    </location>
</feature>
<evidence type="ECO:0000313" key="18">
    <source>
        <dbReference type="EMBL" id="KAK8141833.1"/>
    </source>
</evidence>
<comment type="subunit">
    <text evidence="15">Forms a heterodimer with SLX1.</text>
</comment>
<keyword evidence="10 15" id="KW-0233">DNA recombination</keyword>
<comment type="PTM">
    <text evidence="15">Phosphorylated in response to DNA damage.</text>
</comment>
<evidence type="ECO:0000256" key="3">
    <source>
        <dbReference type="ARBA" id="ARBA00004123"/>
    </source>
</evidence>
<dbReference type="GO" id="GO:0033557">
    <property type="term" value="C:Slx1-Slx4 complex"/>
    <property type="evidence" value="ECO:0007669"/>
    <property type="project" value="UniProtKB-UniRule"/>
</dbReference>
<feature type="compositionally biased region" description="Polar residues" evidence="16">
    <location>
        <begin position="552"/>
        <end position="578"/>
    </location>
</feature>
<feature type="domain" description="Nudix hydrolase" evidence="17">
    <location>
        <begin position="892"/>
        <end position="1044"/>
    </location>
</feature>
<evidence type="ECO:0000256" key="4">
    <source>
        <dbReference type="ARBA" id="ARBA00006661"/>
    </source>
</evidence>
<keyword evidence="19" id="KW-1185">Reference proteome</keyword>
<dbReference type="HAMAP" id="MF_03110">
    <property type="entry name" value="Endonuc_su_Slx4"/>
    <property type="match status" value="1"/>
</dbReference>
<gene>
    <name evidence="15" type="primary">SLX4</name>
    <name evidence="18" type="ORF">G3M48_009798</name>
</gene>
<evidence type="ECO:0000256" key="9">
    <source>
        <dbReference type="ARBA" id="ARBA00022842"/>
    </source>
</evidence>
<feature type="compositionally biased region" description="Low complexity" evidence="16">
    <location>
        <begin position="681"/>
        <end position="694"/>
    </location>
</feature>
<dbReference type="GO" id="GO:0016818">
    <property type="term" value="F:hydrolase activity, acting on acid anhydrides, in phosphorus-containing anhydrides"/>
    <property type="evidence" value="ECO:0007669"/>
    <property type="project" value="InterPro"/>
</dbReference>
<feature type="compositionally biased region" description="Polar residues" evidence="16">
    <location>
        <begin position="48"/>
        <end position="57"/>
    </location>
</feature>
<dbReference type="Pfam" id="PF00293">
    <property type="entry name" value="NUDIX"/>
    <property type="match status" value="1"/>
</dbReference>
<dbReference type="PANTHER" id="PTHR12318">
    <property type="entry name" value="TESTOSTERONE-REGULATED PROTEIN RP2"/>
    <property type="match status" value="1"/>
</dbReference>
<evidence type="ECO:0000256" key="14">
    <source>
        <dbReference type="ARBA" id="ARBA00029496"/>
    </source>
</evidence>
<feature type="compositionally biased region" description="Basic and acidic residues" evidence="16">
    <location>
        <begin position="477"/>
        <end position="494"/>
    </location>
</feature>
<name>A0AAW0RI33_9HYPO</name>
<evidence type="ECO:0000256" key="13">
    <source>
        <dbReference type="ARBA" id="ARBA00023242"/>
    </source>
</evidence>
<evidence type="ECO:0000313" key="19">
    <source>
        <dbReference type="Proteomes" id="UP001397290"/>
    </source>
</evidence>
<keyword evidence="5 15" id="KW-0597">Phosphoprotein</keyword>
<evidence type="ECO:0000259" key="17">
    <source>
        <dbReference type="PROSITE" id="PS51462"/>
    </source>
</evidence>
<reference evidence="18 19" key="1">
    <citation type="submission" date="2020-02" db="EMBL/GenBank/DDBJ databases">
        <title>Comparative genomics of the hypocrealean fungal genus Beauvera.</title>
        <authorList>
            <person name="Showalter D.N."/>
            <person name="Bushley K.E."/>
            <person name="Rehner S.A."/>
        </authorList>
    </citation>
    <scope>NUCLEOTIDE SEQUENCE [LARGE SCALE GENOMIC DNA]</scope>
    <source>
        <strain evidence="18 19">ARSEF4384</strain>
    </source>
</reference>
<evidence type="ECO:0000256" key="2">
    <source>
        <dbReference type="ARBA" id="ARBA00001946"/>
    </source>
</evidence>
<organism evidence="18 19">
    <name type="scientific">Beauveria asiatica</name>
    <dbReference type="NCBI Taxonomy" id="1069075"/>
    <lineage>
        <taxon>Eukaryota</taxon>
        <taxon>Fungi</taxon>
        <taxon>Dikarya</taxon>
        <taxon>Ascomycota</taxon>
        <taxon>Pezizomycotina</taxon>
        <taxon>Sordariomycetes</taxon>
        <taxon>Hypocreomycetidae</taxon>
        <taxon>Hypocreales</taxon>
        <taxon>Cordycipitaceae</taxon>
        <taxon>Beauveria</taxon>
    </lineage>
</organism>
<keyword evidence="7 15" id="KW-0227">DNA damage</keyword>
<keyword evidence="12" id="KW-0464">Manganese</keyword>
<dbReference type="InterPro" id="IPR015797">
    <property type="entry name" value="NUDIX_hydrolase-like_dom_sf"/>
</dbReference>
<evidence type="ECO:0000256" key="8">
    <source>
        <dbReference type="ARBA" id="ARBA00022801"/>
    </source>
</evidence>
<dbReference type="Pfam" id="PF09494">
    <property type="entry name" value="Slx4"/>
    <property type="match status" value="1"/>
</dbReference>
<accession>A0AAW0RI33</accession>
<dbReference type="InterPro" id="IPR027784">
    <property type="entry name" value="Slx4_ascomycetes"/>
</dbReference>
<dbReference type="InterPro" id="IPR000086">
    <property type="entry name" value="NUDIX_hydrolase_dom"/>
</dbReference>
<proteinExistence type="inferred from homology"/>
<feature type="region of interest" description="Disordered" evidence="16">
    <location>
        <begin position="249"/>
        <end position="347"/>
    </location>
</feature>
<dbReference type="PROSITE" id="PS51462">
    <property type="entry name" value="NUDIX"/>
    <property type="match status" value="1"/>
</dbReference>
<dbReference type="GO" id="GO:0006260">
    <property type="term" value="P:DNA replication"/>
    <property type="evidence" value="ECO:0007669"/>
    <property type="project" value="InterPro"/>
</dbReference>
<evidence type="ECO:0000256" key="1">
    <source>
        <dbReference type="ARBA" id="ARBA00001936"/>
    </source>
</evidence>
<comment type="cofactor">
    <cofactor evidence="1">
        <name>Mn(2+)</name>
        <dbReference type="ChEBI" id="CHEBI:29035"/>
    </cofactor>
</comment>
<evidence type="ECO:0000256" key="6">
    <source>
        <dbReference type="ARBA" id="ARBA00022723"/>
    </source>
</evidence>
<evidence type="ECO:0000256" key="11">
    <source>
        <dbReference type="ARBA" id="ARBA00023204"/>
    </source>
</evidence>
<protein>
    <recommendedName>
        <fullName evidence="14 15">Structure-specific endonuclease subunit SLX4</fullName>
    </recommendedName>
</protein>
<feature type="compositionally biased region" description="Basic residues" evidence="16">
    <location>
        <begin position="323"/>
        <end position="338"/>
    </location>
</feature>
<evidence type="ECO:0000256" key="5">
    <source>
        <dbReference type="ARBA" id="ARBA00022553"/>
    </source>
</evidence>
<keyword evidence="8" id="KW-0378">Hydrolase</keyword>
<comment type="function">
    <text evidence="15">Regulatory subunit of the SLX1-SLX4 structure-specific endonuclease that resolves DNA secondary structures generated during DNA repair and recombination. Has endonuclease activity towards branched DNA substrates, introducing single-strand cuts in duplex DNA close to junctions with ss-DNA.</text>
</comment>
<keyword evidence="9" id="KW-0460">Magnesium</keyword>
<evidence type="ECO:0000256" key="15">
    <source>
        <dbReference type="HAMAP-Rule" id="MF_03110"/>
    </source>
</evidence>
<comment type="similarity">
    <text evidence="4 15">Belongs to the SLX4 family.</text>
</comment>
<dbReference type="GO" id="GO:0017108">
    <property type="term" value="F:5'-flap endonuclease activity"/>
    <property type="evidence" value="ECO:0007669"/>
    <property type="project" value="InterPro"/>
</dbReference>